<evidence type="ECO:0000313" key="3">
    <source>
        <dbReference type="Proteomes" id="UP000272942"/>
    </source>
</evidence>
<proteinExistence type="predicted"/>
<evidence type="ECO:0000313" key="2">
    <source>
        <dbReference type="EMBL" id="VDP91757.1"/>
    </source>
</evidence>
<gene>
    <name evidence="2" type="ORF">ECPE_LOCUS14485</name>
</gene>
<keyword evidence="3" id="KW-1185">Reference proteome</keyword>
<feature type="region of interest" description="Disordered" evidence="1">
    <location>
        <begin position="77"/>
        <end position="113"/>
    </location>
</feature>
<reference evidence="4" key="1">
    <citation type="submission" date="2016-06" db="UniProtKB">
        <authorList>
            <consortium name="WormBaseParasite"/>
        </authorList>
    </citation>
    <scope>IDENTIFICATION</scope>
</reference>
<name>A0A183B5K0_9TREM</name>
<dbReference type="WBParaSite" id="ECPE_0001452501-mRNA-1">
    <property type="protein sequence ID" value="ECPE_0001452501-mRNA-1"/>
    <property type="gene ID" value="ECPE_0001452501"/>
</dbReference>
<evidence type="ECO:0000256" key="1">
    <source>
        <dbReference type="SAM" id="MobiDB-lite"/>
    </source>
</evidence>
<dbReference type="OrthoDB" id="410807at2759"/>
<accession>A0A183B5K0</accession>
<dbReference type="Proteomes" id="UP000272942">
    <property type="component" value="Unassembled WGS sequence"/>
</dbReference>
<reference evidence="2 3" key="2">
    <citation type="submission" date="2018-11" db="EMBL/GenBank/DDBJ databases">
        <authorList>
            <consortium name="Pathogen Informatics"/>
        </authorList>
    </citation>
    <scope>NUCLEOTIDE SEQUENCE [LARGE SCALE GENOMIC DNA]</scope>
    <source>
        <strain evidence="2 3">Egypt</strain>
    </source>
</reference>
<protein>
    <submittedName>
        <fullName evidence="4">RNA polymerase II-associated protein 3-like</fullName>
    </submittedName>
</protein>
<dbReference type="AlphaFoldDB" id="A0A183B5K0"/>
<evidence type="ECO:0000313" key="4">
    <source>
        <dbReference type="WBParaSite" id="ECPE_0001452501-mRNA-1"/>
    </source>
</evidence>
<sequence length="128" mass="14506">MARNFPADTRGQRALEELYEKELRTQLVWFLKSEKAKKDNPGKVISPAAIVDTPTPKIEDVLPAHMVEKIRQIRQEERKFGKKSNTSTTLMPVVSADSLDEPVPDMVPPDRTTQMILYDGISKEGRGR</sequence>
<dbReference type="EMBL" id="UZAN01057686">
    <property type="protein sequence ID" value="VDP91757.1"/>
    <property type="molecule type" value="Genomic_DNA"/>
</dbReference>
<organism evidence="4">
    <name type="scientific">Echinostoma caproni</name>
    <dbReference type="NCBI Taxonomy" id="27848"/>
    <lineage>
        <taxon>Eukaryota</taxon>
        <taxon>Metazoa</taxon>
        <taxon>Spiralia</taxon>
        <taxon>Lophotrochozoa</taxon>
        <taxon>Platyhelminthes</taxon>
        <taxon>Trematoda</taxon>
        <taxon>Digenea</taxon>
        <taxon>Plagiorchiida</taxon>
        <taxon>Echinostomata</taxon>
        <taxon>Echinostomatoidea</taxon>
        <taxon>Echinostomatidae</taxon>
        <taxon>Echinostoma</taxon>
    </lineage>
</organism>